<dbReference type="RefSeq" id="WP_210004991.1">
    <property type="nucleotide sequence ID" value="NZ_BSEO01000001.1"/>
</dbReference>
<comment type="caution">
    <text evidence="2">The sequence shown here is derived from an EMBL/GenBank/DDBJ whole genome shotgun (WGS) entry which is preliminary data.</text>
</comment>
<dbReference type="EMBL" id="BSEO01000001">
    <property type="protein sequence ID" value="GLJ78908.1"/>
    <property type="molecule type" value="Genomic_DNA"/>
</dbReference>
<name>A0A9W6HFK6_9MICO</name>
<reference evidence="2" key="2">
    <citation type="submission" date="2023-01" db="EMBL/GenBank/DDBJ databases">
        <authorList>
            <person name="Sun Q."/>
            <person name="Evtushenko L."/>
        </authorList>
    </citation>
    <scope>NUCLEOTIDE SEQUENCE</scope>
    <source>
        <strain evidence="2">VKM Ac-1447</strain>
    </source>
</reference>
<feature type="transmembrane region" description="Helical" evidence="1">
    <location>
        <begin position="91"/>
        <end position="113"/>
    </location>
</feature>
<keyword evidence="1" id="KW-1133">Transmembrane helix</keyword>
<keyword evidence="3" id="KW-1185">Reference proteome</keyword>
<evidence type="ECO:0000313" key="2">
    <source>
        <dbReference type="EMBL" id="GLJ78908.1"/>
    </source>
</evidence>
<organism evidence="2 3">
    <name type="scientific">Microbacterium imperiale</name>
    <dbReference type="NCBI Taxonomy" id="33884"/>
    <lineage>
        <taxon>Bacteria</taxon>
        <taxon>Bacillati</taxon>
        <taxon>Actinomycetota</taxon>
        <taxon>Actinomycetes</taxon>
        <taxon>Micrococcales</taxon>
        <taxon>Microbacteriaceae</taxon>
        <taxon>Microbacterium</taxon>
    </lineage>
</organism>
<keyword evidence="1" id="KW-0812">Transmembrane</keyword>
<proteinExistence type="predicted"/>
<evidence type="ECO:0000256" key="1">
    <source>
        <dbReference type="SAM" id="Phobius"/>
    </source>
</evidence>
<dbReference type="AlphaFoldDB" id="A0A9W6HFK6"/>
<sequence length="194" mass="20232">MTAPQHVPDSPRTEAEPLAFTRAEFLRGAGRAWLWTTLLLIAVWGVLSGGFTLTVGSVFILMASVPGLVVGAPGAYAIGRLLRRSPHVASHAIVFATYGAAIGATTTLVAVPLMTGGSDLGSAGAAFSLVNAPVSAVGVAVAWFATARQALRSDRTGGDLATDRDADAAAEDALADRYRVIDPDPRRRRQRPRA</sequence>
<feature type="transmembrane region" description="Helical" evidence="1">
    <location>
        <begin position="125"/>
        <end position="145"/>
    </location>
</feature>
<dbReference type="Proteomes" id="UP001142317">
    <property type="component" value="Unassembled WGS sequence"/>
</dbReference>
<evidence type="ECO:0000313" key="3">
    <source>
        <dbReference type="Proteomes" id="UP001142317"/>
    </source>
</evidence>
<feature type="transmembrane region" description="Helical" evidence="1">
    <location>
        <begin position="32"/>
        <end position="53"/>
    </location>
</feature>
<protein>
    <submittedName>
        <fullName evidence="2">Uncharacterized protein</fullName>
    </submittedName>
</protein>
<keyword evidence="1" id="KW-0472">Membrane</keyword>
<feature type="transmembrane region" description="Helical" evidence="1">
    <location>
        <begin position="59"/>
        <end position="79"/>
    </location>
</feature>
<reference evidence="2" key="1">
    <citation type="journal article" date="2014" name="Int. J. Syst. Evol. Microbiol.">
        <title>Complete genome sequence of Corynebacterium casei LMG S-19264T (=DSM 44701T), isolated from a smear-ripened cheese.</title>
        <authorList>
            <consortium name="US DOE Joint Genome Institute (JGI-PGF)"/>
            <person name="Walter F."/>
            <person name="Albersmeier A."/>
            <person name="Kalinowski J."/>
            <person name="Ruckert C."/>
        </authorList>
    </citation>
    <scope>NUCLEOTIDE SEQUENCE</scope>
    <source>
        <strain evidence="2">VKM Ac-1447</strain>
    </source>
</reference>
<accession>A0A9W6HFK6</accession>
<gene>
    <name evidence="2" type="ORF">GCM10017586_05900</name>
</gene>